<evidence type="ECO:0000256" key="1">
    <source>
        <dbReference type="SAM" id="MobiDB-lite"/>
    </source>
</evidence>
<gene>
    <name evidence="2" type="ORF">DL764_007743</name>
</gene>
<protein>
    <submittedName>
        <fullName evidence="2">Uncharacterized protein</fullName>
    </submittedName>
</protein>
<proteinExistence type="predicted"/>
<organism evidence="2 3">
    <name type="scientific">Monosporascus ibericus</name>
    <dbReference type="NCBI Taxonomy" id="155417"/>
    <lineage>
        <taxon>Eukaryota</taxon>
        <taxon>Fungi</taxon>
        <taxon>Dikarya</taxon>
        <taxon>Ascomycota</taxon>
        <taxon>Pezizomycotina</taxon>
        <taxon>Sordariomycetes</taxon>
        <taxon>Xylariomycetidae</taxon>
        <taxon>Xylariales</taxon>
        <taxon>Xylariales incertae sedis</taxon>
        <taxon>Monosporascus</taxon>
    </lineage>
</organism>
<name>A0A4Q4T1F9_9PEZI</name>
<evidence type="ECO:0000313" key="2">
    <source>
        <dbReference type="EMBL" id="RYO95141.1"/>
    </source>
</evidence>
<reference evidence="2 3" key="1">
    <citation type="submission" date="2018-06" db="EMBL/GenBank/DDBJ databases">
        <title>Complete Genomes of Monosporascus.</title>
        <authorList>
            <person name="Robinson A.J."/>
            <person name="Natvig D.O."/>
        </authorList>
    </citation>
    <scope>NUCLEOTIDE SEQUENCE [LARGE SCALE GENOMIC DNA]</scope>
    <source>
        <strain evidence="2 3">CBS 110550</strain>
    </source>
</reference>
<evidence type="ECO:0000313" key="3">
    <source>
        <dbReference type="Proteomes" id="UP000293360"/>
    </source>
</evidence>
<sequence>MYAIFGRTKAPPGALCASCMLLSTGGEDALIPPRRSGMSRPTFADPDDCSCNTEGRGSGPPRCYTEQIARREFWYAKSGNDVAGEEVEYEDANAENAEEYQGKKRSDCGRGIFKLGGILRRDDDAGRDNATTTNINNNNDNMPEDEAEKYDDAPAPLFLRPNSFLPGVLSVDGEVSPTTTRGREHGTIPSILIRRVQYTPPTLRPRGFDESSVPLPSLGLLSPPVPTLGALERSPFVVTAAKMGNRGLARRGWNRG</sequence>
<dbReference type="OrthoDB" id="4742996at2759"/>
<feature type="region of interest" description="Disordered" evidence="1">
    <location>
        <begin position="124"/>
        <end position="144"/>
    </location>
</feature>
<dbReference type="AlphaFoldDB" id="A0A4Q4T1F9"/>
<feature type="compositionally biased region" description="Low complexity" evidence="1">
    <location>
        <begin position="129"/>
        <end position="141"/>
    </location>
</feature>
<comment type="caution">
    <text evidence="2">The sequence shown here is derived from an EMBL/GenBank/DDBJ whole genome shotgun (WGS) entry which is preliminary data.</text>
</comment>
<dbReference type="Proteomes" id="UP000293360">
    <property type="component" value="Unassembled WGS sequence"/>
</dbReference>
<dbReference type="EMBL" id="QJNU01000556">
    <property type="protein sequence ID" value="RYO95141.1"/>
    <property type="molecule type" value="Genomic_DNA"/>
</dbReference>
<accession>A0A4Q4T1F9</accession>
<keyword evidence="3" id="KW-1185">Reference proteome</keyword>